<keyword evidence="6" id="KW-1185">Reference proteome</keyword>
<dbReference type="EMBL" id="FOZG01000002">
    <property type="protein sequence ID" value="SFS01437.1"/>
    <property type="molecule type" value="Genomic_DNA"/>
</dbReference>
<dbReference type="AlphaFoldDB" id="A0A1I6LDD8"/>
<dbReference type="Gene3D" id="3.30.70.2330">
    <property type="match status" value="1"/>
</dbReference>
<evidence type="ECO:0000256" key="1">
    <source>
        <dbReference type="ARBA" id="ARBA00022723"/>
    </source>
</evidence>
<dbReference type="GO" id="GO:0003676">
    <property type="term" value="F:nucleic acid binding"/>
    <property type="evidence" value="ECO:0007669"/>
    <property type="project" value="InterPro"/>
</dbReference>
<dbReference type="GO" id="GO:0016818">
    <property type="term" value="F:hydrolase activity, acting on acid anhydrides, in phosphorus-containing anhydrides"/>
    <property type="evidence" value="ECO:0007669"/>
    <property type="project" value="InterPro"/>
</dbReference>
<sequence>MTALELSLIVVGVPYDNAGPGNRAFEVAMSQPGEPVELRREPRNRHDPQAVAVYSSRGIQIGYLSAERCGWIGGKLAAGETCVAVFQQALDGAAAIRVRFGGGAPTLPPAERAARPAVDPHDFQPDPDPGEWGA</sequence>
<dbReference type="GO" id="GO:0008270">
    <property type="term" value="F:zinc ion binding"/>
    <property type="evidence" value="ECO:0007669"/>
    <property type="project" value="InterPro"/>
</dbReference>
<feature type="domain" description="HIRAN" evidence="4">
    <location>
        <begin position="29"/>
        <end position="77"/>
    </location>
</feature>
<protein>
    <submittedName>
        <fullName evidence="5">HIRAN domain-containing protein</fullName>
    </submittedName>
</protein>
<evidence type="ECO:0000313" key="6">
    <source>
        <dbReference type="Proteomes" id="UP000198824"/>
    </source>
</evidence>
<evidence type="ECO:0000259" key="4">
    <source>
        <dbReference type="Pfam" id="PF08797"/>
    </source>
</evidence>
<dbReference type="Pfam" id="PF08797">
    <property type="entry name" value="HIRAN"/>
    <property type="match status" value="1"/>
</dbReference>
<evidence type="ECO:0000256" key="3">
    <source>
        <dbReference type="SAM" id="MobiDB-lite"/>
    </source>
</evidence>
<evidence type="ECO:0000313" key="5">
    <source>
        <dbReference type="EMBL" id="SFS01437.1"/>
    </source>
</evidence>
<feature type="compositionally biased region" description="Basic and acidic residues" evidence="3">
    <location>
        <begin position="112"/>
        <end position="124"/>
    </location>
</feature>
<proteinExistence type="predicted"/>
<name>A0A1I6LDD8_9SPHN</name>
<gene>
    <name evidence="5" type="ORF">SAMN05192580_2601</name>
</gene>
<organism evidence="5 6">
    <name type="scientific">Sphingomonas jatrophae</name>
    <dbReference type="NCBI Taxonomy" id="1166337"/>
    <lineage>
        <taxon>Bacteria</taxon>
        <taxon>Pseudomonadati</taxon>
        <taxon>Pseudomonadota</taxon>
        <taxon>Alphaproteobacteria</taxon>
        <taxon>Sphingomonadales</taxon>
        <taxon>Sphingomonadaceae</taxon>
        <taxon>Sphingomonas</taxon>
    </lineage>
</organism>
<dbReference type="RefSeq" id="WP_242653473.1">
    <property type="nucleotide sequence ID" value="NZ_FOZG01000002.1"/>
</dbReference>
<dbReference type="InterPro" id="IPR014905">
    <property type="entry name" value="HIRAN"/>
</dbReference>
<keyword evidence="1" id="KW-0479">Metal-binding</keyword>
<feature type="region of interest" description="Disordered" evidence="3">
    <location>
        <begin position="105"/>
        <end position="134"/>
    </location>
</feature>
<keyword evidence="2" id="KW-0378">Hydrolase</keyword>
<accession>A0A1I6LDD8</accession>
<reference evidence="5 6" key="1">
    <citation type="submission" date="2016-10" db="EMBL/GenBank/DDBJ databases">
        <authorList>
            <person name="de Groot N.N."/>
        </authorList>
    </citation>
    <scope>NUCLEOTIDE SEQUENCE [LARGE SCALE GENOMIC DNA]</scope>
    <source>
        <strain evidence="5 6">S5-249</strain>
    </source>
</reference>
<evidence type="ECO:0000256" key="2">
    <source>
        <dbReference type="ARBA" id="ARBA00022801"/>
    </source>
</evidence>
<dbReference type="Proteomes" id="UP000198824">
    <property type="component" value="Unassembled WGS sequence"/>
</dbReference>